<protein>
    <recommendedName>
        <fullName evidence="12">ADP,ATP carrier protein</fullName>
    </recommendedName>
</protein>
<evidence type="ECO:0000256" key="8">
    <source>
        <dbReference type="PROSITE-ProRule" id="PRU00282"/>
    </source>
</evidence>
<accession>A0A9P0YSY1</accession>
<sequence length="87" mass="9855">MDLALIPMQADATLPAAHRRNYKNVFHAFYRIVAYEGVLALWKGVGSTVVRAMTLNMRMLTSYDQSVEFFQDTLGMGEAATVLVQWR</sequence>
<evidence type="ECO:0000256" key="1">
    <source>
        <dbReference type="ARBA" id="ARBA00004141"/>
    </source>
</evidence>
<dbReference type="EMBL" id="CAMAPE010000009">
    <property type="protein sequence ID" value="CAH9074200.1"/>
    <property type="molecule type" value="Genomic_DNA"/>
</dbReference>
<comment type="subcellular location">
    <subcellularLocation>
        <location evidence="1">Membrane</location>
        <topology evidence="1">Multi-pass membrane protein</topology>
    </subcellularLocation>
</comment>
<dbReference type="InterPro" id="IPR018108">
    <property type="entry name" value="MCP_transmembrane"/>
</dbReference>
<evidence type="ECO:0000256" key="9">
    <source>
        <dbReference type="RuleBase" id="RU000488"/>
    </source>
</evidence>
<comment type="caution">
    <text evidence="10">The sequence shown here is derived from an EMBL/GenBank/DDBJ whole genome shotgun (WGS) entry which is preliminary data.</text>
</comment>
<reference evidence="10" key="1">
    <citation type="submission" date="2022-07" db="EMBL/GenBank/DDBJ databases">
        <authorList>
            <person name="Macas J."/>
            <person name="Novak P."/>
            <person name="Neumann P."/>
        </authorList>
    </citation>
    <scope>NUCLEOTIDE SEQUENCE</scope>
</reference>
<dbReference type="InterPro" id="IPR023395">
    <property type="entry name" value="MCP_dom_sf"/>
</dbReference>
<keyword evidence="4 8" id="KW-0812">Transmembrane</keyword>
<evidence type="ECO:0000256" key="4">
    <source>
        <dbReference type="ARBA" id="ARBA00022692"/>
    </source>
</evidence>
<dbReference type="PANTHER" id="PTHR45618">
    <property type="entry name" value="MITOCHONDRIAL DICARBOXYLATE CARRIER-RELATED"/>
    <property type="match status" value="1"/>
</dbReference>
<evidence type="ECO:0000256" key="7">
    <source>
        <dbReference type="ARBA" id="ARBA00023136"/>
    </source>
</evidence>
<dbReference type="PROSITE" id="PS50920">
    <property type="entry name" value="SOLCAR"/>
    <property type="match status" value="1"/>
</dbReference>
<evidence type="ECO:0000256" key="6">
    <source>
        <dbReference type="ARBA" id="ARBA00022989"/>
    </source>
</evidence>
<organism evidence="10 11">
    <name type="scientific">Cuscuta europaea</name>
    <name type="common">European dodder</name>
    <dbReference type="NCBI Taxonomy" id="41803"/>
    <lineage>
        <taxon>Eukaryota</taxon>
        <taxon>Viridiplantae</taxon>
        <taxon>Streptophyta</taxon>
        <taxon>Embryophyta</taxon>
        <taxon>Tracheophyta</taxon>
        <taxon>Spermatophyta</taxon>
        <taxon>Magnoliopsida</taxon>
        <taxon>eudicotyledons</taxon>
        <taxon>Gunneridae</taxon>
        <taxon>Pentapetalae</taxon>
        <taxon>asterids</taxon>
        <taxon>lamiids</taxon>
        <taxon>Solanales</taxon>
        <taxon>Convolvulaceae</taxon>
        <taxon>Cuscuteae</taxon>
        <taxon>Cuscuta</taxon>
        <taxon>Cuscuta subgen. Cuscuta</taxon>
    </lineage>
</organism>
<keyword evidence="7 8" id="KW-0472">Membrane</keyword>
<keyword evidence="11" id="KW-1185">Reference proteome</keyword>
<dbReference type="Proteomes" id="UP001152484">
    <property type="component" value="Unassembled WGS sequence"/>
</dbReference>
<keyword evidence="5" id="KW-0677">Repeat</keyword>
<dbReference type="SUPFAM" id="SSF103506">
    <property type="entry name" value="Mitochondrial carrier"/>
    <property type="match status" value="1"/>
</dbReference>
<keyword evidence="6" id="KW-1133">Transmembrane helix</keyword>
<dbReference type="AlphaFoldDB" id="A0A9P0YSY1"/>
<evidence type="ECO:0000313" key="10">
    <source>
        <dbReference type="EMBL" id="CAH9074200.1"/>
    </source>
</evidence>
<proteinExistence type="inferred from homology"/>
<evidence type="ECO:0000256" key="3">
    <source>
        <dbReference type="ARBA" id="ARBA00022448"/>
    </source>
</evidence>
<dbReference type="OrthoDB" id="1681314at2759"/>
<keyword evidence="3 9" id="KW-0813">Transport</keyword>
<evidence type="ECO:0000256" key="5">
    <source>
        <dbReference type="ARBA" id="ARBA00022737"/>
    </source>
</evidence>
<dbReference type="Pfam" id="PF00153">
    <property type="entry name" value="Mito_carr"/>
    <property type="match status" value="1"/>
</dbReference>
<feature type="repeat" description="Solcar" evidence="8">
    <location>
        <begin position="1"/>
        <end position="69"/>
    </location>
</feature>
<evidence type="ECO:0000313" key="11">
    <source>
        <dbReference type="Proteomes" id="UP001152484"/>
    </source>
</evidence>
<dbReference type="InterPro" id="IPR050391">
    <property type="entry name" value="Mito_Metabolite_Transporter"/>
</dbReference>
<comment type="similarity">
    <text evidence="2 9">Belongs to the mitochondrial carrier (TC 2.A.29) family.</text>
</comment>
<dbReference type="Gene3D" id="1.50.40.10">
    <property type="entry name" value="Mitochondrial carrier domain"/>
    <property type="match status" value="1"/>
</dbReference>
<evidence type="ECO:0000256" key="2">
    <source>
        <dbReference type="ARBA" id="ARBA00006375"/>
    </source>
</evidence>
<dbReference type="GO" id="GO:0016020">
    <property type="term" value="C:membrane"/>
    <property type="evidence" value="ECO:0007669"/>
    <property type="project" value="UniProtKB-SubCell"/>
</dbReference>
<gene>
    <name evidence="10" type="ORF">CEURO_LOCUS5055</name>
</gene>
<evidence type="ECO:0008006" key="12">
    <source>
        <dbReference type="Google" id="ProtNLM"/>
    </source>
</evidence>
<name>A0A9P0YSY1_CUSEU</name>